<name>F8JW02_STREN</name>
<organism evidence="2 3">
    <name type="scientific">Streptantibioticus cattleyicolor (strain ATCC 35852 / DSM 46488 / JCM 4925 / NBRC 14057 / NRRL 8057)</name>
    <name type="common">Streptomyces cattleya</name>
    <dbReference type="NCBI Taxonomy" id="1003195"/>
    <lineage>
        <taxon>Bacteria</taxon>
        <taxon>Bacillati</taxon>
        <taxon>Actinomycetota</taxon>
        <taxon>Actinomycetes</taxon>
        <taxon>Kitasatosporales</taxon>
        <taxon>Streptomycetaceae</taxon>
        <taxon>Streptantibioticus</taxon>
    </lineage>
</organism>
<feature type="domain" description="Serine aminopeptidase S33" evidence="1">
    <location>
        <begin position="35"/>
        <end position="251"/>
    </location>
</feature>
<dbReference type="AlphaFoldDB" id="F8JW02"/>
<evidence type="ECO:0000259" key="1">
    <source>
        <dbReference type="Pfam" id="PF12146"/>
    </source>
</evidence>
<dbReference type="OrthoDB" id="9806902at2"/>
<dbReference type="Proteomes" id="UP000007842">
    <property type="component" value="Chromosome"/>
</dbReference>
<accession>F8JW02</accession>
<proteinExistence type="predicted"/>
<dbReference type="PANTHER" id="PTHR11614">
    <property type="entry name" value="PHOSPHOLIPASE-RELATED"/>
    <property type="match status" value="1"/>
</dbReference>
<gene>
    <name evidence="2" type="ordered locus">SCATT_04590</name>
</gene>
<evidence type="ECO:0000313" key="2">
    <source>
        <dbReference type="EMBL" id="AEW92830.1"/>
    </source>
</evidence>
<dbReference type="InterPro" id="IPR022742">
    <property type="entry name" value="Hydrolase_4"/>
</dbReference>
<dbReference type="InterPro" id="IPR029058">
    <property type="entry name" value="AB_hydrolase_fold"/>
</dbReference>
<keyword evidence="3" id="KW-1185">Reference proteome</keyword>
<dbReference type="HOGENOM" id="CLU_979742_0_0_11"/>
<dbReference type="EMBL" id="CP003219">
    <property type="protein sequence ID" value="AEW92830.1"/>
    <property type="molecule type" value="Genomic_DNA"/>
</dbReference>
<dbReference type="SUPFAM" id="SSF53474">
    <property type="entry name" value="alpha/beta-Hydrolases"/>
    <property type="match status" value="1"/>
</dbReference>
<dbReference type="Pfam" id="PF12146">
    <property type="entry name" value="Hydrolase_4"/>
    <property type="match status" value="1"/>
</dbReference>
<protein>
    <recommendedName>
        <fullName evidence="1">Serine aminopeptidase S33 domain-containing protein</fullName>
    </recommendedName>
</protein>
<dbReference type="KEGG" id="scy:SCATT_04590"/>
<dbReference type="STRING" id="1003195.SCATT_04590"/>
<dbReference type="InterPro" id="IPR051044">
    <property type="entry name" value="MAG_DAG_Lipase"/>
</dbReference>
<dbReference type="Gene3D" id="3.40.50.1820">
    <property type="entry name" value="alpha/beta hydrolase"/>
    <property type="match status" value="1"/>
</dbReference>
<accession>G8WPP1</accession>
<dbReference type="PATRIC" id="fig|1003195.11.peg.2084"/>
<dbReference type="KEGG" id="sct:SCAT_0446"/>
<reference evidence="3" key="1">
    <citation type="submission" date="2011-12" db="EMBL/GenBank/DDBJ databases">
        <title>Complete genome sequence of Streptomyces cattleya strain DSM 46488.</title>
        <authorList>
            <person name="Ou H.-Y."/>
            <person name="Li P."/>
            <person name="Zhao C."/>
            <person name="O'Hagan D."/>
            <person name="Deng Z."/>
        </authorList>
    </citation>
    <scope>NUCLEOTIDE SEQUENCE [LARGE SCALE GENOMIC DNA]</scope>
    <source>
        <strain evidence="3">ATCC 35852 / DSM 46488 / JCM 4925 / NBRC 14057 / NRRL 8057</strain>
    </source>
</reference>
<evidence type="ECO:0000313" key="3">
    <source>
        <dbReference type="Proteomes" id="UP000007842"/>
    </source>
</evidence>
<dbReference type="RefSeq" id="WP_014141222.1">
    <property type="nucleotide sequence ID" value="NC_016111.1"/>
</dbReference>
<sequence>MITQHPPATLHPATTTVTAAPDGVPLAVRRWEPEDVRAAVFYVHGLQSHAGWLFETGPELAARGCAVYAADRRGSGSSGGPRGHLTSAREVLDDYAAHFEAVRARCPGVPVVAVGQSFGGSVLAALLSTGRIAPDAVVLCAPALGQQHRRHGSDGTARIQRQRGLRRSPVTLRDEDYTGDHTYLSFMANDHLMLRQVTEGFRAVMVDLESLYREAGPWHGGRPDVPVYFVRPERDAVIDLETSAEVLARLSPGFTEVRFCSDHHYLEFSAARKPLWDWLAGVAVPDPAVPDPAGRTDHR</sequence>
<dbReference type="eggNOG" id="COG2267">
    <property type="taxonomic scope" value="Bacteria"/>
</dbReference>